<organism evidence="1 2">
    <name type="scientific">Kangiella japonica</name>
    <dbReference type="NCBI Taxonomy" id="647384"/>
    <lineage>
        <taxon>Bacteria</taxon>
        <taxon>Pseudomonadati</taxon>
        <taxon>Pseudomonadota</taxon>
        <taxon>Gammaproteobacteria</taxon>
        <taxon>Kangiellales</taxon>
        <taxon>Kangiellaceae</taxon>
        <taxon>Kangiella</taxon>
    </lineage>
</organism>
<sequence length="52" mass="5778">MFESIAMICYLSITEPQNIEQPLFDPNEVIAEVYTGGSGGEPEEDPTTDKRD</sequence>
<dbReference type="Proteomes" id="UP001501221">
    <property type="component" value="Unassembled WGS sequence"/>
</dbReference>
<dbReference type="RefSeq" id="WP_343985294.1">
    <property type="nucleotide sequence ID" value="NZ_BAAAFM010000001.1"/>
</dbReference>
<dbReference type="EMBL" id="BAAAFM010000001">
    <property type="protein sequence ID" value="GAA0198178.1"/>
    <property type="molecule type" value="Genomic_DNA"/>
</dbReference>
<accession>A0ABN0STP8</accession>
<evidence type="ECO:0000313" key="2">
    <source>
        <dbReference type="Proteomes" id="UP001501221"/>
    </source>
</evidence>
<comment type="caution">
    <text evidence="1">The sequence shown here is derived from an EMBL/GenBank/DDBJ whole genome shotgun (WGS) entry which is preliminary data.</text>
</comment>
<name>A0ABN0STP8_9GAMM</name>
<protein>
    <submittedName>
        <fullName evidence="1">Uncharacterized protein</fullName>
    </submittedName>
</protein>
<proteinExistence type="predicted"/>
<evidence type="ECO:0000313" key="1">
    <source>
        <dbReference type="EMBL" id="GAA0198178.1"/>
    </source>
</evidence>
<gene>
    <name evidence="1" type="ORF">GCM10009123_01790</name>
</gene>
<reference evidence="1 2" key="1">
    <citation type="journal article" date="2019" name="Int. J. Syst. Evol. Microbiol.">
        <title>The Global Catalogue of Microorganisms (GCM) 10K type strain sequencing project: providing services to taxonomists for standard genome sequencing and annotation.</title>
        <authorList>
            <consortium name="The Broad Institute Genomics Platform"/>
            <consortium name="The Broad Institute Genome Sequencing Center for Infectious Disease"/>
            <person name="Wu L."/>
            <person name="Ma J."/>
        </authorList>
    </citation>
    <scope>NUCLEOTIDE SEQUENCE [LARGE SCALE GENOMIC DNA]</scope>
    <source>
        <strain evidence="1 2">JCM 16211</strain>
    </source>
</reference>
<keyword evidence="2" id="KW-1185">Reference proteome</keyword>